<dbReference type="GO" id="GO:0045893">
    <property type="term" value="P:positive regulation of DNA-templated transcription"/>
    <property type="evidence" value="ECO:0007669"/>
    <property type="project" value="TreeGrafter"/>
</dbReference>
<keyword evidence="6" id="KW-1185">Reference proteome</keyword>
<feature type="coiled-coil region" evidence="4">
    <location>
        <begin position="57"/>
        <end position="95"/>
    </location>
</feature>
<keyword evidence="1" id="KW-0805">Transcription regulation</keyword>
<accession>A0A2Z7AW90</accession>
<protein>
    <submittedName>
        <fullName evidence="5">Basic leucine zipper 61-like</fullName>
    </submittedName>
</protein>
<gene>
    <name evidence="5" type="ORF">F511_04814</name>
</gene>
<keyword evidence="3" id="KW-0539">Nucleus</keyword>
<evidence type="ECO:0000256" key="2">
    <source>
        <dbReference type="ARBA" id="ARBA00023163"/>
    </source>
</evidence>
<keyword evidence="2" id="KW-0804">Transcription</keyword>
<evidence type="ECO:0000256" key="4">
    <source>
        <dbReference type="SAM" id="Coils"/>
    </source>
</evidence>
<evidence type="ECO:0000313" key="5">
    <source>
        <dbReference type="EMBL" id="KZV25753.1"/>
    </source>
</evidence>
<dbReference type="Proteomes" id="UP000250235">
    <property type="component" value="Unassembled WGS sequence"/>
</dbReference>
<dbReference type="InterPro" id="IPR052483">
    <property type="entry name" value="bZIP_transcription_regulators"/>
</dbReference>
<dbReference type="AlphaFoldDB" id="A0A2Z7AW90"/>
<name>A0A2Z7AW90_9LAMI</name>
<dbReference type="PANTHER" id="PTHR46391">
    <property type="entry name" value="BASIC LEUCINE ZIPPER 34"/>
    <property type="match status" value="1"/>
</dbReference>
<dbReference type="InterPro" id="IPR046347">
    <property type="entry name" value="bZIP_sf"/>
</dbReference>
<organism evidence="5 6">
    <name type="scientific">Dorcoceras hygrometricum</name>
    <dbReference type="NCBI Taxonomy" id="472368"/>
    <lineage>
        <taxon>Eukaryota</taxon>
        <taxon>Viridiplantae</taxon>
        <taxon>Streptophyta</taxon>
        <taxon>Embryophyta</taxon>
        <taxon>Tracheophyta</taxon>
        <taxon>Spermatophyta</taxon>
        <taxon>Magnoliopsida</taxon>
        <taxon>eudicotyledons</taxon>
        <taxon>Gunneridae</taxon>
        <taxon>Pentapetalae</taxon>
        <taxon>asterids</taxon>
        <taxon>lamiids</taxon>
        <taxon>Lamiales</taxon>
        <taxon>Gesneriaceae</taxon>
        <taxon>Didymocarpoideae</taxon>
        <taxon>Trichosporeae</taxon>
        <taxon>Loxocarpinae</taxon>
        <taxon>Dorcoceras</taxon>
    </lineage>
</organism>
<dbReference type="PANTHER" id="PTHR46391:SF17">
    <property type="entry name" value="BASIC LEUCINE ZIPPER 19-LIKE"/>
    <property type="match status" value="1"/>
</dbReference>
<dbReference type="SUPFAM" id="SSF57959">
    <property type="entry name" value="Leucine zipper domain"/>
    <property type="match status" value="1"/>
</dbReference>
<dbReference type="OrthoDB" id="552661at2759"/>
<sequence>MENSSHPPQNPCPLTLDEAMEYEKNHGRLFNGPNVDLTKIRRTVSSRLSARRSRIKMTNYTRDLEKKVMELEGLKSEQTTQLEIYEEKNKLLQLENDYLGKELEQRTNESSNLEIGIEENRAEIKRVKELEKTAHGNKLASDSKGKEIIDVRFEPCLKVAPYPDINLYETCLKKYLRNPIPPRVRKALDSAIQQSFPEIKPDLE</sequence>
<keyword evidence="4" id="KW-0175">Coiled coil</keyword>
<reference evidence="5 6" key="1">
    <citation type="journal article" date="2015" name="Proc. Natl. Acad. Sci. U.S.A.">
        <title>The resurrection genome of Boea hygrometrica: A blueprint for survival of dehydration.</title>
        <authorList>
            <person name="Xiao L."/>
            <person name="Yang G."/>
            <person name="Zhang L."/>
            <person name="Yang X."/>
            <person name="Zhao S."/>
            <person name="Ji Z."/>
            <person name="Zhou Q."/>
            <person name="Hu M."/>
            <person name="Wang Y."/>
            <person name="Chen M."/>
            <person name="Xu Y."/>
            <person name="Jin H."/>
            <person name="Xiao X."/>
            <person name="Hu G."/>
            <person name="Bao F."/>
            <person name="Hu Y."/>
            <person name="Wan P."/>
            <person name="Li L."/>
            <person name="Deng X."/>
            <person name="Kuang T."/>
            <person name="Xiang C."/>
            <person name="Zhu J.K."/>
            <person name="Oliver M.J."/>
            <person name="He Y."/>
        </authorList>
    </citation>
    <scope>NUCLEOTIDE SEQUENCE [LARGE SCALE GENOMIC DNA]</scope>
    <source>
        <strain evidence="6">cv. XS01</strain>
    </source>
</reference>
<dbReference type="GO" id="GO:0005634">
    <property type="term" value="C:nucleus"/>
    <property type="evidence" value="ECO:0007669"/>
    <property type="project" value="TreeGrafter"/>
</dbReference>
<dbReference type="EMBL" id="KV011838">
    <property type="protein sequence ID" value="KZV25753.1"/>
    <property type="molecule type" value="Genomic_DNA"/>
</dbReference>
<evidence type="ECO:0000256" key="3">
    <source>
        <dbReference type="ARBA" id="ARBA00023242"/>
    </source>
</evidence>
<proteinExistence type="predicted"/>
<evidence type="ECO:0000313" key="6">
    <source>
        <dbReference type="Proteomes" id="UP000250235"/>
    </source>
</evidence>
<evidence type="ECO:0000256" key="1">
    <source>
        <dbReference type="ARBA" id="ARBA00023015"/>
    </source>
</evidence>
<dbReference type="GO" id="GO:0003677">
    <property type="term" value="F:DNA binding"/>
    <property type="evidence" value="ECO:0007669"/>
    <property type="project" value="TreeGrafter"/>
</dbReference>
<dbReference type="GO" id="GO:0003700">
    <property type="term" value="F:DNA-binding transcription factor activity"/>
    <property type="evidence" value="ECO:0007669"/>
    <property type="project" value="InterPro"/>
</dbReference>